<protein>
    <submittedName>
        <fullName evidence="2">Uncharacterized protein</fullName>
    </submittedName>
</protein>
<dbReference type="Proteomes" id="UP000054928">
    <property type="component" value="Unassembled WGS sequence"/>
</dbReference>
<sequence>MSLTEEELGMLFGAAPQENDCHNTVCQPIAATYTRTCISTTLSNRSKVKTSSAVQHPSLLSFDGSFVPARCGYRTGKCLNLQAFKRDGKAHKLCEFHRERANINQKKLDRKKRMQRTKLPSEAHTPPCKSVSSALSIKNKEENCSFTAENHSPRTVESAVNNGVLMLSESKMEHDDVNTELFLPTNLHEAPLVLSCEELDIFRSIMTIDVSCRLPLRRNAPSLRTPTCYCLV</sequence>
<dbReference type="EMBL" id="CCYD01002589">
    <property type="protein sequence ID" value="CEG47482.1"/>
    <property type="molecule type" value="Genomic_DNA"/>
</dbReference>
<feature type="region of interest" description="Disordered" evidence="1">
    <location>
        <begin position="105"/>
        <end position="132"/>
    </location>
</feature>
<accession>A0A0P1B185</accession>
<keyword evidence="3" id="KW-1185">Reference proteome</keyword>
<organism evidence="2 3">
    <name type="scientific">Plasmopara halstedii</name>
    <name type="common">Downy mildew of sunflower</name>
    <dbReference type="NCBI Taxonomy" id="4781"/>
    <lineage>
        <taxon>Eukaryota</taxon>
        <taxon>Sar</taxon>
        <taxon>Stramenopiles</taxon>
        <taxon>Oomycota</taxon>
        <taxon>Peronosporomycetes</taxon>
        <taxon>Peronosporales</taxon>
        <taxon>Peronosporaceae</taxon>
        <taxon>Plasmopara</taxon>
    </lineage>
</organism>
<proteinExistence type="predicted"/>
<dbReference type="AlphaFoldDB" id="A0A0P1B185"/>
<name>A0A0P1B185_PLAHL</name>
<reference evidence="3" key="1">
    <citation type="submission" date="2014-09" db="EMBL/GenBank/DDBJ databases">
        <authorList>
            <person name="Sharma Rahul"/>
            <person name="Thines Marco"/>
        </authorList>
    </citation>
    <scope>NUCLEOTIDE SEQUENCE [LARGE SCALE GENOMIC DNA]</scope>
</reference>
<dbReference type="OrthoDB" id="67672at2759"/>
<dbReference type="GeneID" id="36399408"/>
<evidence type="ECO:0000313" key="3">
    <source>
        <dbReference type="Proteomes" id="UP000054928"/>
    </source>
</evidence>
<evidence type="ECO:0000256" key="1">
    <source>
        <dbReference type="SAM" id="MobiDB-lite"/>
    </source>
</evidence>
<evidence type="ECO:0000313" key="2">
    <source>
        <dbReference type="EMBL" id="CEG47482.1"/>
    </source>
</evidence>
<dbReference type="RefSeq" id="XP_024583851.1">
    <property type="nucleotide sequence ID" value="XM_024718454.1"/>
</dbReference>